<dbReference type="Proteomes" id="UP000627538">
    <property type="component" value="Unassembled WGS sequence"/>
</dbReference>
<dbReference type="RefSeq" id="WP_191071781.1">
    <property type="nucleotide sequence ID" value="NZ_CP060506.1"/>
</dbReference>
<name>A0A8I0GF89_9ACTO</name>
<evidence type="ECO:0000313" key="2">
    <source>
        <dbReference type="Proteomes" id="UP000627538"/>
    </source>
</evidence>
<reference evidence="1 2" key="1">
    <citation type="submission" date="2020-08" db="EMBL/GenBank/DDBJ databases">
        <title>Winkia gen. nov., sp. nov., isolated from faeces of the Anser albifrons in China.</title>
        <authorList>
            <person name="Liu Q."/>
        </authorList>
    </citation>
    <scope>NUCLEOTIDE SEQUENCE [LARGE SCALE GENOMIC DNA]</scope>
    <source>
        <strain evidence="1 2">C62</strain>
    </source>
</reference>
<dbReference type="AlphaFoldDB" id="A0A8I0GF89"/>
<comment type="caution">
    <text evidence="1">The sequence shown here is derived from an EMBL/GenBank/DDBJ whole genome shotgun (WGS) entry which is preliminary data.</text>
</comment>
<gene>
    <name evidence="1" type="ORF">H8R10_05895</name>
</gene>
<organism evidence="1 2">
    <name type="scientific">Nanchangia anserum</name>
    <dbReference type="NCBI Taxonomy" id="2692125"/>
    <lineage>
        <taxon>Bacteria</taxon>
        <taxon>Bacillati</taxon>
        <taxon>Actinomycetota</taxon>
        <taxon>Actinomycetes</taxon>
        <taxon>Actinomycetales</taxon>
        <taxon>Actinomycetaceae</taxon>
        <taxon>Nanchangia</taxon>
    </lineage>
</organism>
<accession>A0A8I0GF89</accession>
<proteinExistence type="predicted"/>
<sequence length="112" mass="11688">MGIELEHLSLNLGALYVLGRADADMRAAHARYTTALNGARAVGWSDHALRALGATIHSSALKGEPFAPLGDLRLPDEDVAQIEEDLALAAQAVAEQAEQAEAAQAGEGEAED</sequence>
<keyword evidence="2" id="KW-1185">Reference proteome</keyword>
<protein>
    <submittedName>
        <fullName evidence="1">Uncharacterized protein</fullName>
    </submittedName>
</protein>
<dbReference type="EMBL" id="JACRUO010000001">
    <property type="protein sequence ID" value="MBD3689757.1"/>
    <property type="molecule type" value="Genomic_DNA"/>
</dbReference>
<evidence type="ECO:0000313" key="1">
    <source>
        <dbReference type="EMBL" id="MBD3689757.1"/>
    </source>
</evidence>